<evidence type="ECO:0000313" key="4">
    <source>
        <dbReference type="WBParaSite" id="PSU_v2.g12077.t1"/>
    </source>
</evidence>
<protein>
    <submittedName>
        <fullName evidence="4">Uncharacterized protein</fullName>
    </submittedName>
</protein>
<dbReference type="AlphaFoldDB" id="A0A914XYP9"/>
<accession>A0A914XYP9</accession>
<name>A0A914XYP9_9BILA</name>
<keyword evidence="3" id="KW-1185">Reference proteome</keyword>
<keyword evidence="2" id="KW-0732">Signal</keyword>
<organism evidence="3 4">
    <name type="scientific">Panagrolaimus superbus</name>
    <dbReference type="NCBI Taxonomy" id="310955"/>
    <lineage>
        <taxon>Eukaryota</taxon>
        <taxon>Metazoa</taxon>
        <taxon>Ecdysozoa</taxon>
        <taxon>Nematoda</taxon>
        <taxon>Chromadorea</taxon>
        <taxon>Rhabditida</taxon>
        <taxon>Tylenchina</taxon>
        <taxon>Panagrolaimomorpha</taxon>
        <taxon>Panagrolaimoidea</taxon>
        <taxon>Panagrolaimidae</taxon>
        <taxon>Panagrolaimus</taxon>
    </lineage>
</organism>
<feature type="transmembrane region" description="Helical" evidence="1">
    <location>
        <begin position="212"/>
        <end position="233"/>
    </location>
</feature>
<keyword evidence="1" id="KW-0812">Transmembrane</keyword>
<keyword evidence="1" id="KW-1133">Transmembrane helix</keyword>
<evidence type="ECO:0000313" key="3">
    <source>
        <dbReference type="Proteomes" id="UP000887577"/>
    </source>
</evidence>
<proteinExistence type="predicted"/>
<feature type="chain" id="PRO_5036905697" evidence="2">
    <location>
        <begin position="19"/>
        <end position="252"/>
    </location>
</feature>
<reference evidence="4" key="1">
    <citation type="submission" date="2022-11" db="UniProtKB">
        <authorList>
            <consortium name="WormBaseParasite"/>
        </authorList>
    </citation>
    <scope>IDENTIFICATION</scope>
</reference>
<keyword evidence="1" id="KW-0472">Membrane</keyword>
<evidence type="ECO:0000256" key="2">
    <source>
        <dbReference type="SAM" id="SignalP"/>
    </source>
</evidence>
<feature type="signal peptide" evidence="2">
    <location>
        <begin position="1"/>
        <end position="18"/>
    </location>
</feature>
<evidence type="ECO:0000256" key="1">
    <source>
        <dbReference type="SAM" id="Phobius"/>
    </source>
</evidence>
<sequence>MLLVIFLSFILFIQSIFAYPDVTTELPANEKNLPWNVKGPSNFFTQCPMGENKFFACNYHRSKPSCVCNYDDSILVPHPNQDTCDHIVPVPDISNIVAKITATKDRHDFDFEFHVTENLAKYGNVLEEEIVVVRKHCIEGLPDMREFYIVLMLNDTFKPIPQQWLTKTHALRKQNHLNITDIEIINGSELPPVGQSIYGTSLHGHSYAKSDLLTILVVTILVAGVLFFAFYSVRKCQNRNRGSVKWTAVETA</sequence>
<dbReference type="WBParaSite" id="PSU_v2.g12077.t1">
    <property type="protein sequence ID" value="PSU_v2.g12077.t1"/>
    <property type="gene ID" value="PSU_v2.g12077"/>
</dbReference>
<dbReference type="Proteomes" id="UP000887577">
    <property type="component" value="Unplaced"/>
</dbReference>